<keyword evidence="3" id="KW-1185">Reference proteome</keyword>
<protein>
    <submittedName>
        <fullName evidence="2">10625_t:CDS:1</fullName>
    </submittedName>
</protein>
<sequence>MNRPANHPLYENLDKGGDPFPKPKTTGYQSLTQSQTSFVSGISFYS</sequence>
<proteinExistence type="predicted"/>
<comment type="caution">
    <text evidence="2">The sequence shown here is derived from an EMBL/GenBank/DDBJ whole genome shotgun (WGS) entry which is preliminary data.</text>
</comment>
<name>A0A9N9B2N4_9GLOM</name>
<organism evidence="2 3">
    <name type="scientific">Cetraspora pellucida</name>
    <dbReference type="NCBI Taxonomy" id="1433469"/>
    <lineage>
        <taxon>Eukaryota</taxon>
        <taxon>Fungi</taxon>
        <taxon>Fungi incertae sedis</taxon>
        <taxon>Mucoromycota</taxon>
        <taxon>Glomeromycotina</taxon>
        <taxon>Glomeromycetes</taxon>
        <taxon>Diversisporales</taxon>
        <taxon>Gigasporaceae</taxon>
        <taxon>Cetraspora</taxon>
    </lineage>
</organism>
<evidence type="ECO:0000256" key="1">
    <source>
        <dbReference type="SAM" id="MobiDB-lite"/>
    </source>
</evidence>
<dbReference type="AlphaFoldDB" id="A0A9N9B2N4"/>
<feature type="region of interest" description="Disordered" evidence="1">
    <location>
        <begin position="1"/>
        <end position="32"/>
    </location>
</feature>
<evidence type="ECO:0000313" key="2">
    <source>
        <dbReference type="EMBL" id="CAG8549373.1"/>
    </source>
</evidence>
<reference evidence="2" key="1">
    <citation type="submission" date="2021-06" db="EMBL/GenBank/DDBJ databases">
        <authorList>
            <person name="Kallberg Y."/>
            <person name="Tangrot J."/>
            <person name="Rosling A."/>
        </authorList>
    </citation>
    <scope>NUCLEOTIDE SEQUENCE</scope>
    <source>
        <strain evidence="2">FL966</strain>
    </source>
</reference>
<accession>A0A9N9B2N4</accession>
<dbReference type="Proteomes" id="UP000789759">
    <property type="component" value="Unassembled WGS sequence"/>
</dbReference>
<evidence type="ECO:0000313" key="3">
    <source>
        <dbReference type="Proteomes" id="UP000789759"/>
    </source>
</evidence>
<gene>
    <name evidence="2" type="ORF">CPELLU_LOCUS4675</name>
</gene>
<dbReference type="EMBL" id="CAJVQA010002503">
    <property type="protein sequence ID" value="CAG8549373.1"/>
    <property type="molecule type" value="Genomic_DNA"/>
</dbReference>